<proteinExistence type="predicted"/>
<sequence>MAQSATARRSEPHSSKFTTDLDAHHHAPLRSSQQPASRASTPRPSVSPLSTASRANKSPITPRKMAVVEDAVEEGADADNAVLADPTEIGEQHDDRSSSLSEPDDEQDLTAHELEAIDGTDVAQRPARGVALDVDSEAETERLENTPQKPRRLSDAIGKTPSKLSQAATAEEELSDPPSPLPVGAGAASSTSTVMTGIKRKRSDTAESPLTSAESDLEESPRKRSSEEPIEGAVEELADVDGAVDGLGEDIAEESVAIDGGEVTPLPSALLKATKGRKGKLKGKPGKERTAESRTEQTLDDTTPLEPLPSGESAVKTEDEAPQKAAATNVYEEVAKQFASFRDKLYTERLASLTVELDLLTDPNSTHPEYLRLTACLNTRRDKQIREAESYYRYRLRSTRDRTIAERTQLHSQYFQRVREARERVLYGLGEEWYGIQRERRQQHQEGDEAFVFKFDGGRRGELLRQQARWNKEVSVLSGVARWVGWPAAPEVVGVDGEEAGGDLKAMKVSLSVFRTGSSPAALANPLPPPPAPPPKPHKPNPNTSSTPASHPRTPPTNA</sequence>
<evidence type="ECO:0000256" key="1">
    <source>
        <dbReference type="ARBA" id="ARBA00004123"/>
    </source>
</evidence>
<dbReference type="eggNOG" id="ENOG502S36P">
    <property type="taxonomic scope" value="Eukaryota"/>
</dbReference>
<feature type="compositionally biased region" description="Basic and acidic residues" evidence="6">
    <location>
        <begin position="285"/>
        <end position="297"/>
    </location>
</feature>
<gene>
    <name evidence="7" type="ORF">BAUCODRAFT_26551</name>
</gene>
<organism evidence="7 8">
    <name type="scientific">Baudoinia panamericana (strain UAMH 10762)</name>
    <name type="common">Angels' share fungus</name>
    <name type="synonym">Baudoinia compniacensis (strain UAMH 10762)</name>
    <dbReference type="NCBI Taxonomy" id="717646"/>
    <lineage>
        <taxon>Eukaryota</taxon>
        <taxon>Fungi</taxon>
        <taxon>Dikarya</taxon>
        <taxon>Ascomycota</taxon>
        <taxon>Pezizomycotina</taxon>
        <taxon>Dothideomycetes</taxon>
        <taxon>Dothideomycetidae</taxon>
        <taxon>Mycosphaerellales</taxon>
        <taxon>Teratosphaeriaceae</taxon>
        <taxon>Baudoinia</taxon>
    </lineage>
</organism>
<comment type="subcellular location">
    <subcellularLocation>
        <location evidence="1">Nucleus</location>
    </subcellularLocation>
</comment>
<dbReference type="KEGG" id="bcom:BAUCODRAFT_26551"/>
<keyword evidence="3" id="KW-0805">Transcription regulation</keyword>
<feature type="compositionally biased region" description="Polar residues" evidence="6">
    <location>
        <begin position="30"/>
        <end position="59"/>
    </location>
</feature>
<feature type="compositionally biased region" description="Acidic residues" evidence="6">
    <location>
        <begin position="228"/>
        <end position="237"/>
    </location>
</feature>
<dbReference type="OrthoDB" id="20886at2759"/>
<evidence type="ECO:0000256" key="3">
    <source>
        <dbReference type="ARBA" id="ARBA00023015"/>
    </source>
</evidence>
<keyword evidence="5" id="KW-0539">Nucleus</keyword>
<dbReference type="RefSeq" id="XP_007679137.1">
    <property type="nucleotide sequence ID" value="XM_007680947.1"/>
</dbReference>
<feature type="region of interest" description="Disordered" evidence="6">
    <location>
        <begin position="271"/>
        <end position="324"/>
    </location>
</feature>
<name>M2LGL3_BAUPA</name>
<dbReference type="GO" id="GO:0005654">
    <property type="term" value="C:nucleoplasm"/>
    <property type="evidence" value="ECO:0007669"/>
    <property type="project" value="UniProtKB-ARBA"/>
</dbReference>
<evidence type="ECO:0008006" key="9">
    <source>
        <dbReference type="Google" id="ProtNLM"/>
    </source>
</evidence>
<keyword evidence="4" id="KW-0804">Transcription</keyword>
<evidence type="ECO:0000256" key="2">
    <source>
        <dbReference type="ARBA" id="ARBA00022491"/>
    </source>
</evidence>
<dbReference type="GeneID" id="19110449"/>
<evidence type="ECO:0000313" key="7">
    <source>
        <dbReference type="EMBL" id="EMC93227.1"/>
    </source>
</evidence>
<dbReference type="SMART" id="SM01401">
    <property type="entry name" value="Sds3"/>
    <property type="match status" value="1"/>
</dbReference>
<evidence type="ECO:0000256" key="6">
    <source>
        <dbReference type="SAM" id="MobiDB-lite"/>
    </source>
</evidence>
<dbReference type="AlphaFoldDB" id="M2LGL3"/>
<feature type="compositionally biased region" description="Pro residues" evidence="6">
    <location>
        <begin position="526"/>
        <end position="535"/>
    </location>
</feature>
<dbReference type="InterPro" id="IPR013907">
    <property type="entry name" value="Sds3"/>
</dbReference>
<dbReference type="GO" id="GO:0010468">
    <property type="term" value="P:regulation of gene expression"/>
    <property type="evidence" value="ECO:0007669"/>
    <property type="project" value="UniProtKB-ARBA"/>
</dbReference>
<dbReference type="OMA" id="DTPWANP"/>
<evidence type="ECO:0000256" key="4">
    <source>
        <dbReference type="ARBA" id="ARBA00023163"/>
    </source>
</evidence>
<protein>
    <recommendedName>
        <fullName evidence="9">Transcriptional regulatory protein DEP1</fullName>
    </recommendedName>
</protein>
<dbReference type="PANTHER" id="PTHR21964">
    <property type="entry name" value="BREAST CANCER METASTASIS-SUPPRESSOR 1"/>
    <property type="match status" value="1"/>
</dbReference>
<evidence type="ECO:0000313" key="8">
    <source>
        <dbReference type="Proteomes" id="UP000011761"/>
    </source>
</evidence>
<keyword evidence="2" id="KW-0678">Repressor</keyword>
<dbReference type="HOGENOM" id="CLU_487423_0_0_1"/>
<feature type="compositionally biased region" description="Basic and acidic residues" evidence="6">
    <location>
        <begin position="8"/>
        <end position="25"/>
    </location>
</feature>
<evidence type="ECO:0000256" key="5">
    <source>
        <dbReference type="ARBA" id="ARBA00023242"/>
    </source>
</evidence>
<dbReference type="EMBL" id="KB445560">
    <property type="protein sequence ID" value="EMC93227.1"/>
    <property type="molecule type" value="Genomic_DNA"/>
</dbReference>
<accession>M2LGL3</accession>
<dbReference type="Pfam" id="PF08598">
    <property type="entry name" value="Sds3"/>
    <property type="match status" value="1"/>
</dbReference>
<feature type="region of interest" description="Disordered" evidence="6">
    <location>
        <begin position="1"/>
        <end position="237"/>
    </location>
</feature>
<dbReference type="STRING" id="717646.M2LGL3"/>
<feature type="region of interest" description="Disordered" evidence="6">
    <location>
        <begin position="519"/>
        <end position="559"/>
    </location>
</feature>
<dbReference type="Proteomes" id="UP000011761">
    <property type="component" value="Unassembled WGS sequence"/>
</dbReference>
<reference evidence="7 8" key="1">
    <citation type="journal article" date="2012" name="PLoS Pathog.">
        <title>Diverse lifestyles and strategies of plant pathogenesis encoded in the genomes of eighteen Dothideomycetes fungi.</title>
        <authorList>
            <person name="Ohm R.A."/>
            <person name="Feau N."/>
            <person name="Henrissat B."/>
            <person name="Schoch C.L."/>
            <person name="Horwitz B.A."/>
            <person name="Barry K.W."/>
            <person name="Condon B.J."/>
            <person name="Copeland A.C."/>
            <person name="Dhillon B."/>
            <person name="Glaser F."/>
            <person name="Hesse C.N."/>
            <person name="Kosti I."/>
            <person name="LaButti K."/>
            <person name="Lindquist E.A."/>
            <person name="Lucas S."/>
            <person name="Salamov A.A."/>
            <person name="Bradshaw R.E."/>
            <person name="Ciuffetti L."/>
            <person name="Hamelin R.C."/>
            <person name="Kema G.H.J."/>
            <person name="Lawrence C."/>
            <person name="Scott J.A."/>
            <person name="Spatafora J.W."/>
            <person name="Turgeon B.G."/>
            <person name="de Wit P.J.G.M."/>
            <person name="Zhong S."/>
            <person name="Goodwin S.B."/>
            <person name="Grigoriev I.V."/>
        </authorList>
    </citation>
    <scope>NUCLEOTIDE SEQUENCE [LARGE SCALE GENOMIC DNA]</scope>
    <source>
        <strain evidence="7 8">UAMH 10762</strain>
    </source>
</reference>
<keyword evidence="8" id="KW-1185">Reference proteome</keyword>
<feature type="compositionally biased region" description="Basic residues" evidence="6">
    <location>
        <begin position="274"/>
        <end position="284"/>
    </location>
</feature>